<accession>A0A5Q0BRI5</accession>
<dbReference type="FunFam" id="3.40.50.300:FF:000032">
    <property type="entry name" value="Export ABC transporter ATP-binding protein"/>
    <property type="match status" value="1"/>
</dbReference>
<proteinExistence type="inferred from homology"/>
<dbReference type="PROSITE" id="PS00211">
    <property type="entry name" value="ABC_TRANSPORTER_1"/>
    <property type="match status" value="1"/>
</dbReference>
<organism evidence="6 7">
    <name type="scientific">Candidatus Methylospira mobilis</name>
    <dbReference type="NCBI Taxonomy" id="1808979"/>
    <lineage>
        <taxon>Bacteria</taxon>
        <taxon>Pseudomonadati</taxon>
        <taxon>Pseudomonadota</taxon>
        <taxon>Gammaproteobacteria</taxon>
        <taxon>Methylococcales</taxon>
        <taxon>Methylococcaceae</taxon>
        <taxon>Candidatus Methylospira</taxon>
    </lineage>
</organism>
<dbReference type="SUPFAM" id="SSF52540">
    <property type="entry name" value="P-loop containing nucleoside triphosphate hydrolases"/>
    <property type="match status" value="1"/>
</dbReference>
<name>A0A5Q0BRI5_9GAMM</name>
<protein>
    <submittedName>
        <fullName evidence="6">ABC transporter ATP-binding protein</fullName>
    </submittedName>
</protein>
<evidence type="ECO:0000256" key="4">
    <source>
        <dbReference type="ARBA" id="ARBA00038388"/>
    </source>
</evidence>
<dbReference type="InterPro" id="IPR003439">
    <property type="entry name" value="ABC_transporter-like_ATP-bd"/>
</dbReference>
<dbReference type="InterPro" id="IPR017911">
    <property type="entry name" value="MacB-like_ATP-bd"/>
</dbReference>
<dbReference type="Proteomes" id="UP000325755">
    <property type="component" value="Chromosome"/>
</dbReference>
<dbReference type="RefSeq" id="WP_153250253.1">
    <property type="nucleotide sequence ID" value="NZ_CP044205.1"/>
</dbReference>
<evidence type="ECO:0000256" key="1">
    <source>
        <dbReference type="ARBA" id="ARBA00022448"/>
    </source>
</evidence>
<keyword evidence="7" id="KW-1185">Reference proteome</keyword>
<feature type="domain" description="ABC transporter" evidence="5">
    <location>
        <begin position="11"/>
        <end position="238"/>
    </location>
</feature>
<dbReference type="InterPro" id="IPR027417">
    <property type="entry name" value="P-loop_NTPase"/>
</dbReference>
<dbReference type="PANTHER" id="PTHR24220">
    <property type="entry name" value="IMPORT ATP-BINDING PROTEIN"/>
    <property type="match status" value="1"/>
</dbReference>
<dbReference type="Gene3D" id="3.40.50.300">
    <property type="entry name" value="P-loop containing nucleotide triphosphate hydrolases"/>
    <property type="match status" value="1"/>
</dbReference>
<dbReference type="EMBL" id="CP044205">
    <property type="protein sequence ID" value="QFY44286.1"/>
    <property type="molecule type" value="Genomic_DNA"/>
</dbReference>
<dbReference type="Pfam" id="PF00005">
    <property type="entry name" value="ABC_tran"/>
    <property type="match status" value="1"/>
</dbReference>
<dbReference type="SMART" id="SM00382">
    <property type="entry name" value="AAA"/>
    <property type="match status" value="1"/>
</dbReference>
<keyword evidence="1" id="KW-0813">Transport</keyword>
<dbReference type="InterPro" id="IPR015854">
    <property type="entry name" value="ABC_transpr_LolD-like"/>
</dbReference>
<evidence type="ECO:0000259" key="5">
    <source>
        <dbReference type="PROSITE" id="PS50893"/>
    </source>
</evidence>
<evidence type="ECO:0000256" key="2">
    <source>
        <dbReference type="ARBA" id="ARBA00022741"/>
    </source>
</evidence>
<dbReference type="GO" id="GO:0016887">
    <property type="term" value="F:ATP hydrolysis activity"/>
    <property type="evidence" value="ECO:0007669"/>
    <property type="project" value="InterPro"/>
</dbReference>
<evidence type="ECO:0000313" key="7">
    <source>
        <dbReference type="Proteomes" id="UP000325755"/>
    </source>
</evidence>
<evidence type="ECO:0000256" key="3">
    <source>
        <dbReference type="ARBA" id="ARBA00022840"/>
    </source>
</evidence>
<sequence length="239" mass="26109">MKNETLRPLAVRCNSLTKRYGSGETAVQALRGIDLDVHTGELLMLVGPSGCGKTTLISVLAGILDPDAGSCALFGRNLMSMRTHERAAFRGLNIGFVFQSFNLIPALTAAENVSIPLRINGVNRQDAQARSEAVLREVELSGKENALPSQLSGGQQQRVAIARALIHNPRLVVCDEPTSALDHGTGQRVMEMLKRIAVSRERALVIVTHDARIFEFADRIAHMDDGRILRIEHVTARNQ</sequence>
<dbReference type="InParanoid" id="A0A5Q0BRI5"/>
<dbReference type="KEGG" id="mmob:F6R98_17960"/>
<dbReference type="AlphaFoldDB" id="A0A5Q0BRI5"/>
<dbReference type="OrthoDB" id="9783924at2"/>
<gene>
    <name evidence="6" type="ORF">F6R98_17960</name>
</gene>
<comment type="similarity">
    <text evidence="4">Belongs to the ABC transporter superfamily. Macrolide exporter (TC 3.A.1.122) family.</text>
</comment>
<dbReference type="GO" id="GO:1902495">
    <property type="term" value="C:transmembrane transporter complex"/>
    <property type="evidence" value="ECO:0007669"/>
    <property type="project" value="UniProtKB-ARBA"/>
</dbReference>
<evidence type="ECO:0000313" key="6">
    <source>
        <dbReference type="EMBL" id="QFY44286.1"/>
    </source>
</evidence>
<dbReference type="InterPro" id="IPR003593">
    <property type="entry name" value="AAA+_ATPase"/>
</dbReference>
<reference evidence="6 7" key="1">
    <citation type="submission" date="2019-09" db="EMBL/GenBank/DDBJ databases">
        <title>Ecophysiology of the spiral-shaped methanotroph Methylospira mobilis as revealed by the complete genome sequence.</title>
        <authorList>
            <person name="Oshkin I.Y."/>
            <person name="Dedysh S.N."/>
            <person name="Miroshnikov K."/>
            <person name="Danilova O.V."/>
            <person name="Hakobyan A."/>
            <person name="Liesack W."/>
        </authorList>
    </citation>
    <scope>NUCLEOTIDE SEQUENCE [LARGE SCALE GENOMIC DNA]</scope>
    <source>
        <strain evidence="6 7">Shm1</strain>
    </source>
</reference>
<dbReference type="InterPro" id="IPR017871">
    <property type="entry name" value="ABC_transporter-like_CS"/>
</dbReference>
<dbReference type="PANTHER" id="PTHR24220:SF659">
    <property type="entry name" value="TRANSPORTER, PUTATIVE-RELATED"/>
    <property type="match status" value="1"/>
</dbReference>
<dbReference type="CDD" id="cd03255">
    <property type="entry name" value="ABC_MJ0796_LolCDE_FtsE"/>
    <property type="match status" value="1"/>
</dbReference>
<dbReference type="PROSITE" id="PS50893">
    <property type="entry name" value="ABC_TRANSPORTER_2"/>
    <property type="match status" value="1"/>
</dbReference>
<dbReference type="GO" id="GO:0005524">
    <property type="term" value="F:ATP binding"/>
    <property type="evidence" value="ECO:0007669"/>
    <property type="project" value="UniProtKB-KW"/>
</dbReference>
<dbReference type="GO" id="GO:0005886">
    <property type="term" value="C:plasma membrane"/>
    <property type="evidence" value="ECO:0007669"/>
    <property type="project" value="TreeGrafter"/>
</dbReference>
<keyword evidence="2" id="KW-0547">Nucleotide-binding</keyword>
<dbReference type="GO" id="GO:0022857">
    <property type="term" value="F:transmembrane transporter activity"/>
    <property type="evidence" value="ECO:0007669"/>
    <property type="project" value="TreeGrafter"/>
</dbReference>
<keyword evidence="3 6" id="KW-0067">ATP-binding</keyword>